<dbReference type="Pfam" id="PF02671">
    <property type="entry name" value="PAH"/>
    <property type="match status" value="1"/>
</dbReference>
<dbReference type="GeneID" id="9227873"/>
<dbReference type="SUPFAM" id="SSF47762">
    <property type="entry name" value="PAH2 domain"/>
    <property type="match status" value="1"/>
</dbReference>
<accession>C5FZR1</accession>
<proteinExistence type="predicted"/>
<dbReference type="GO" id="GO:0003714">
    <property type="term" value="F:transcription corepressor activity"/>
    <property type="evidence" value="ECO:0007669"/>
    <property type="project" value="InterPro"/>
</dbReference>
<organism evidence="6 7">
    <name type="scientific">Arthroderma otae (strain ATCC MYA-4605 / CBS 113480)</name>
    <name type="common">Microsporum canis</name>
    <dbReference type="NCBI Taxonomy" id="554155"/>
    <lineage>
        <taxon>Eukaryota</taxon>
        <taxon>Fungi</taxon>
        <taxon>Dikarya</taxon>
        <taxon>Ascomycota</taxon>
        <taxon>Pezizomycotina</taxon>
        <taxon>Eurotiomycetes</taxon>
        <taxon>Eurotiomycetidae</taxon>
        <taxon>Onygenales</taxon>
        <taxon>Arthrodermataceae</taxon>
        <taxon>Microsporum</taxon>
    </lineage>
</organism>
<evidence type="ECO:0000256" key="3">
    <source>
        <dbReference type="ARBA" id="ARBA00023242"/>
    </source>
</evidence>
<dbReference type="GO" id="GO:0000122">
    <property type="term" value="P:negative regulation of transcription by RNA polymerase II"/>
    <property type="evidence" value="ECO:0007669"/>
    <property type="project" value="TreeGrafter"/>
</dbReference>
<dbReference type="OrthoDB" id="10265969at2759"/>
<evidence type="ECO:0000256" key="4">
    <source>
        <dbReference type="PROSITE-ProRule" id="PRU00810"/>
    </source>
</evidence>
<protein>
    <submittedName>
        <fullName evidence="6">Uncharacterized protein</fullName>
    </submittedName>
</protein>
<evidence type="ECO:0000256" key="5">
    <source>
        <dbReference type="SAM" id="MobiDB-lite"/>
    </source>
</evidence>
<keyword evidence="2" id="KW-0678">Repressor</keyword>
<dbReference type="VEuPathDB" id="FungiDB:MCYG_08183"/>
<dbReference type="InterPro" id="IPR036600">
    <property type="entry name" value="PAH_sf"/>
</dbReference>
<dbReference type="HOGENOM" id="CLU_039331_0_0_1"/>
<dbReference type="Proteomes" id="UP000002035">
    <property type="component" value="Unassembled WGS sequence"/>
</dbReference>
<evidence type="ECO:0000256" key="2">
    <source>
        <dbReference type="ARBA" id="ARBA00022491"/>
    </source>
</evidence>
<comment type="subcellular location">
    <subcellularLocation>
        <location evidence="1 4">Nucleus</location>
    </subcellularLocation>
</comment>
<evidence type="ECO:0000256" key="1">
    <source>
        <dbReference type="ARBA" id="ARBA00004123"/>
    </source>
</evidence>
<keyword evidence="7" id="KW-1185">Reference proteome</keyword>
<feature type="region of interest" description="Disordered" evidence="5">
    <location>
        <begin position="228"/>
        <end position="248"/>
    </location>
</feature>
<evidence type="ECO:0000313" key="7">
    <source>
        <dbReference type="Proteomes" id="UP000002035"/>
    </source>
</evidence>
<name>C5FZR1_ARTOC</name>
<dbReference type="InterPro" id="IPR039774">
    <property type="entry name" value="Sin3-like"/>
</dbReference>
<keyword evidence="3 4" id="KW-0539">Nucleus</keyword>
<dbReference type="Gene3D" id="1.20.1160.11">
    <property type="entry name" value="Paired amphipathic helix"/>
    <property type="match status" value="1"/>
</dbReference>
<gene>
    <name evidence="6" type="ORF">MCYG_08183</name>
</gene>
<dbReference type="STRING" id="554155.C5FZR1"/>
<dbReference type="PANTHER" id="PTHR12346:SF0">
    <property type="entry name" value="SIN3A, ISOFORM G"/>
    <property type="match status" value="1"/>
</dbReference>
<sequence>MAPEMPHQMRSPPPNTPEESPGPVVISTMKTGSSQLPRGVTHPVRLDQGASGQELPITMSKAYNYLDLVKAQFIDRPDIYNTFLRILADYKNQVTDIPSAVSRVSKLFIGYPNIIQGFNTFLAPIYRIKCDSSNNPNATGYPAIRNEFTISHINPPKMPATPLNTPTESSEPITPLATHKINTPTSMLSEQLDTGTKTGYQIKYGAGNNINTTCATATDRPAYNALTPTQAAQGSDAAKDAESSDLSTMMDPGNTSLPLPQMLAILVQPPELTRQEIELFPPMMVLQPGDMPNFWATATLRSNGVDITDQLGGERIQSSIDGTFRFPGLTIHEQGVYCVRIYLYRIDYDSCLPGVTQVGYVDSNPIIVGSRPDGMAIRRSTAAQDTLWTTTPATFRI</sequence>
<dbReference type="RefSeq" id="XP_002843100.1">
    <property type="nucleotide sequence ID" value="XM_002843054.1"/>
</dbReference>
<evidence type="ECO:0000313" key="6">
    <source>
        <dbReference type="EMBL" id="EEQ35364.1"/>
    </source>
</evidence>
<feature type="region of interest" description="Disordered" evidence="5">
    <location>
        <begin position="1"/>
        <end position="40"/>
    </location>
</feature>
<dbReference type="AlphaFoldDB" id="C5FZR1"/>
<reference evidence="7" key="1">
    <citation type="journal article" date="2012" name="MBio">
        <title>Comparative genome analysis of Trichophyton rubrum and related dermatophytes reveals candidate genes involved in infection.</title>
        <authorList>
            <person name="Martinez D.A."/>
            <person name="Oliver B.G."/>
            <person name="Graeser Y."/>
            <person name="Goldberg J.M."/>
            <person name="Li W."/>
            <person name="Martinez-Rossi N.M."/>
            <person name="Monod M."/>
            <person name="Shelest E."/>
            <person name="Barton R.C."/>
            <person name="Birch E."/>
            <person name="Brakhage A.A."/>
            <person name="Chen Z."/>
            <person name="Gurr S.J."/>
            <person name="Heiman D."/>
            <person name="Heitman J."/>
            <person name="Kosti I."/>
            <person name="Rossi A."/>
            <person name="Saif S."/>
            <person name="Samalova M."/>
            <person name="Saunders C.W."/>
            <person name="Shea T."/>
            <person name="Summerbell R.C."/>
            <person name="Xu J."/>
            <person name="Young S."/>
            <person name="Zeng Q."/>
            <person name="Birren B.W."/>
            <person name="Cuomo C.A."/>
            <person name="White T.C."/>
        </authorList>
    </citation>
    <scope>NUCLEOTIDE SEQUENCE [LARGE SCALE GENOMIC DNA]</scope>
    <source>
        <strain evidence="7">ATCC MYA-4605 / CBS 113480</strain>
    </source>
</reference>
<dbReference type="EMBL" id="DS995708">
    <property type="protein sequence ID" value="EEQ35364.1"/>
    <property type="molecule type" value="Genomic_DNA"/>
</dbReference>
<dbReference type="GO" id="GO:0070822">
    <property type="term" value="C:Sin3-type complex"/>
    <property type="evidence" value="ECO:0007669"/>
    <property type="project" value="TreeGrafter"/>
</dbReference>
<dbReference type="eggNOG" id="KOG4204">
    <property type="taxonomic scope" value="Eukaryota"/>
</dbReference>
<dbReference type="PROSITE" id="PS51477">
    <property type="entry name" value="PAH"/>
    <property type="match status" value="1"/>
</dbReference>
<dbReference type="FunFam" id="1.20.1160.11:FF:000001">
    <property type="entry name" value="Paired amphipathic helix protein Sin3"/>
    <property type="match status" value="1"/>
</dbReference>
<dbReference type="PANTHER" id="PTHR12346">
    <property type="entry name" value="SIN3B-RELATED"/>
    <property type="match status" value="1"/>
</dbReference>
<dbReference type="InterPro" id="IPR003822">
    <property type="entry name" value="PAH"/>
</dbReference>